<reference evidence="3 5" key="2">
    <citation type="submission" date="2016-10" db="EMBL/GenBank/DDBJ databases">
        <authorList>
            <person name="de Groot N.N."/>
        </authorList>
    </citation>
    <scope>NUCLEOTIDE SEQUENCE [LARGE SCALE GENOMIC DNA]</scope>
    <source>
        <strain evidence="3 5">DSM 25947</strain>
    </source>
</reference>
<dbReference type="Proteomes" id="UP000023772">
    <property type="component" value="Chromosome"/>
</dbReference>
<keyword evidence="1" id="KW-0472">Membrane</keyword>
<accession>X5E4F0</accession>
<dbReference type="AlphaFoldDB" id="X5E4F0"/>
<feature type="transmembrane region" description="Helical" evidence="1">
    <location>
        <begin position="35"/>
        <end position="57"/>
    </location>
</feature>
<sequence>MRSKIKNSILIMRFGLIVIAAIFMMPFLLERNFNWQTISICSLLFILLIFNFTKLLGLKELYLHKHKLIITHLFKFKTETHLIQNIDSISKNTVIKESGNGPNIIDFPSFEIRIKIRDEKSYKFNSRENLNLKEIYDKLKNIKPSC</sequence>
<keyword evidence="1" id="KW-1133">Transmembrane helix</keyword>
<dbReference type="EMBL" id="FOHT01000062">
    <property type="protein sequence ID" value="SEU15822.1"/>
    <property type="molecule type" value="Genomic_DNA"/>
</dbReference>
<dbReference type="STRING" id="1168034.FH5T_19835"/>
<evidence type="ECO:0008006" key="6">
    <source>
        <dbReference type="Google" id="ProtNLM"/>
    </source>
</evidence>
<dbReference type="KEGG" id="dori:FH5T_19835"/>
<evidence type="ECO:0000313" key="5">
    <source>
        <dbReference type="Proteomes" id="UP000181981"/>
    </source>
</evidence>
<evidence type="ECO:0000313" key="2">
    <source>
        <dbReference type="EMBL" id="AHW62335.1"/>
    </source>
</evidence>
<keyword evidence="4" id="KW-1185">Reference proteome</keyword>
<keyword evidence="1" id="KW-0812">Transmembrane</keyword>
<dbReference type="Proteomes" id="UP000181981">
    <property type="component" value="Unassembled WGS sequence"/>
</dbReference>
<evidence type="ECO:0000256" key="1">
    <source>
        <dbReference type="SAM" id="Phobius"/>
    </source>
</evidence>
<evidence type="ECO:0000313" key="4">
    <source>
        <dbReference type="Proteomes" id="UP000023772"/>
    </source>
</evidence>
<organism evidence="3 5">
    <name type="scientific">Draconibacterium orientale</name>
    <dbReference type="NCBI Taxonomy" id="1168034"/>
    <lineage>
        <taxon>Bacteria</taxon>
        <taxon>Pseudomonadati</taxon>
        <taxon>Bacteroidota</taxon>
        <taxon>Bacteroidia</taxon>
        <taxon>Marinilabiliales</taxon>
        <taxon>Prolixibacteraceae</taxon>
        <taxon>Draconibacterium</taxon>
    </lineage>
</organism>
<dbReference type="EMBL" id="CP007451">
    <property type="protein sequence ID" value="AHW62335.1"/>
    <property type="molecule type" value="Genomic_DNA"/>
</dbReference>
<feature type="transmembrane region" description="Helical" evidence="1">
    <location>
        <begin position="9"/>
        <end position="29"/>
    </location>
</feature>
<proteinExistence type="predicted"/>
<name>X5E4F0_9BACT</name>
<evidence type="ECO:0000313" key="3">
    <source>
        <dbReference type="EMBL" id="SEU15822.1"/>
    </source>
</evidence>
<gene>
    <name evidence="2" type="ORF">FH5T_19835</name>
    <name evidence="3" type="ORF">SAMN05444285_1629</name>
</gene>
<reference evidence="2 4" key="1">
    <citation type="submission" date="2014-03" db="EMBL/GenBank/DDBJ databases">
        <title>Complete genome sequence of a deeply braunched marine Bacteroidia bacterium Draconibacterium orientale type strain FH5T.</title>
        <authorList>
            <person name="Li X."/>
            <person name="Wang X."/>
            <person name="Xie Z."/>
            <person name="Du Z."/>
            <person name="Chen G."/>
        </authorList>
    </citation>
    <scope>NUCLEOTIDE SEQUENCE [LARGE SCALE GENOMIC DNA]</scope>
    <source>
        <strain evidence="2 4">FH5</strain>
    </source>
</reference>
<protein>
    <recommendedName>
        <fullName evidence="6">PH domain-containing protein</fullName>
    </recommendedName>
</protein>
<dbReference type="HOGENOM" id="CLU_1774446_0_0_10"/>